<evidence type="ECO:0000256" key="2">
    <source>
        <dbReference type="SAM" id="MobiDB-lite"/>
    </source>
</evidence>
<sequence>MIMSEKTGPELELDKIVEGGDLGKEENNVTNIESSVAISEQKEQNVVEEIPSLSCRDEENVEVNIIGNSGFKGVEDNCVDLTVTESSSSSSFGHTDTSSDSAFGDSEEVESQRRHKVWRQPLLLRKKKLTDHWRRYIFPIMWRSKWIELKIKKLNSQAQKYVKEIAAIDQQKQFDFLKFAVDDFGVKSVPRSEGIQRTKVMWRKNRKRAEECDLSSYMSNHCFFSYYENKNQAHDGPVEGFHDDVVGNADNIGEIKLNDMWSSVDHQKDNDKSFVDMIENVEALLSQVENLKTRIDTVKNENPGKFCSATQSNIIGPSNGFNRSVHNSASFAGKEIPVPGSFAGKSELFAEDQLMTDNALSTREGITPSIESANRNQFEVQGENVEEKSNESVEEKKSISRDQVSDSDMVTENAVPNAHSIKPCSTSKTHFPRNTRRVRRKFGP</sequence>
<feature type="compositionally biased region" description="Low complexity" evidence="2">
    <location>
        <begin position="85"/>
        <end position="101"/>
    </location>
</feature>
<feature type="region of interest" description="Disordered" evidence="2">
    <location>
        <begin position="85"/>
        <end position="110"/>
    </location>
</feature>
<evidence type="ECO:0000313" key="4">
    <source>
        <dbReference type="Proteomes" id="UP000265566"/>
    </source>
</evidence>
<dbReference type="PANTHER" id="PTHR34057">
    <property type="entry name" value="ELONGATION FACTOR"/>
    <property type="match status" value="1"/>
</dbReference>
<dbReference type="OrthoDB" id="21648at2759"/>
<feature type="compositionally biased region" description="Basic and acidic residues" evidence="2">
    <location>
        <begin position="385"/>
        <end position="404"/>
    </location>
</feature>
<name>A0A396GSG1_MEDTR</name>
<feature type="region of interest" description="Disordered" evidence="2">
    <location>
        <begin position="379"/>
        <end position="444"/>
    </location>
</feature>
<dbReference type="EMBL" id="PSQE01000007">
    <property type="protein sequence ID" value="RHN44099.1"/>
    <property type="molecule type" value="Genomic_DNA"/>
</dbReference>
<feature type="compositionally biased region" description="Basic residues" evidence="2">
    <location>
        <begin position="430"/>
        <end position="444"/>
    </location>
</feature>
<comment type="caution">
    <text evidence="3">The sequence shown here is derived from an EMBL/GenBank/DDBJ whole genome shotgun (WGS) entry which is preliminary data.</text>
</comment>
<evidence type="ECO:0000256" key="1">
    <source>
        <dbReference type="SAM" id="Coils"/>
    </source>
</evidence>
<accession>A0A396GSG1</accession>
<dbReference type="InterPro" id="IPR038745">
    <property type="entry name" value="AT4G37440-like"/>
</dbReference>
<protein>
    <submittedName>
        <fullName evidence="3">Uncharacterized protein</fullName>
    </submittedName>
</protein>
<dbReference type="AlphaFoldDB" id="A0A396GSG1"/>
<dbReference type="PANTHER" id="PTHR34057:SF17">
    <property type="match status" value="1"/>
</dbReference>
<organism evidence="3 4">
    <name type="scientific">Medicago truncatula</name>
    <name type="common">Barrel medic</name>
    <name type="synonym">Medicago tribuloides</name>
    <dbReference type="NCBI Taxonomy" id="3880"/>
    <lineage>
        <taxon>Eukaryota</taxon>
        <taxon>Viridiplantae</taxon>
        <taxon>Streptophyta</taxon>
        <taxon>Embryophyta</taxon>
        <taxon>Tracheophyta</taxon>
        <taxon>Spermatophyta</taxon>
        <taxon>Magnoliopsida</taxon>
        <taxon>eudicotyledons</taxon>
        <taxon>Gunneridae</taxon>
        <taxon>Pentapetalae</taxon>
        <taxon>rosids</taxon>
        <taxon>fabids</taxon>
        <taxon>Fabales</taxon>
        <taxon>Fabaceae</taxon>
        <taxon>Papilionoideae</taxon>
        <taxon>50 kb inversion clade</taxon>
        <taxon>NPAAA clade</taxon>
        <taxon>Hologalegina</taxon>
        <taxon>IRL clade</taxon>
        <taxon>Trifolieae</taxon>
        <taxon>Medicago</taxon>
    </lineage>
</organism>
<proteinExistence type="predicted"/>
<gene>
    <name evidence="3" type="ORF">MtrunA17_Chr7g0215661</name>
</gene>
<keyword evidence="1" id="KW-0175">Coiled coil</keyword>
<dbReference type="Proteomes" id="UP000265566">
    <property type="component" value="Chromosome 7"/>
</dbReference>
<evidence type="ECO:0000313" key="3">
    <source>
        <dbReference type="EMBL" id="RHN44099.1"/>
    </source>
</evidence>
<feature type="coiled-coil region" evidence="1">
    <location>
        <begin position="274"/>
        <end position="301"/>
    </location>
</feature>
<reference evidence="4" key="1">
    <citation type="journal article" date="2018" name="Nat. Plants">
        <title>Whole-genome landscape of Medicago truncatula symbiotic genes.</title>
        <authorList>
            <person name="Pecrix Y."/>
            <person name="Staton S.E."/>
            <person name="Sallet E."/>
            <person name="Lelandais-Briere C."/>
            <person name="Moreau S."/>
            <person name="Carrere S."/>
            <person name="Blein T."/>
            <person name="Jardinaud M.F."/>
            <person name="Latrasse D."/>
            <person name="Zouine M."/>
            <person name="Zahm M."/>
            <person name="Kreplak J."/>
            <person name="Mayjonade B."/>
            <person name="Satge C."/>
            <person name="Perez M."/>
            <person name="Cauet S."/>
            <person name="Marande W."/>
            <person name="Chantry-Darmon C."/>
            <person name="Lopez-Roques C."/>
            <person name="Bouchez O."/>
            <person name="Berard A."/>
            <person name="Debelle F."/>
            <person name="Munos S."/>
            <person name="Bendahmane A."/>
            <person name="Berges H."/>
            <person name="Niebel A."/>
            <person name="Buitink J."/>
            <person name="Frugier F."/>
            <person name="Benhamed M."/>
            <person name="Crespi M."/>
            <person name="Gouzy J."/>
            <person name="Gamas P."/>
        </authorList>
    </citation>
    <scope>NUCLEOTIDE SEQUENCE [LARGE SCALE GENOMIC DNA]</scope>
    <source>
        <strain evidence="4">cv. Jemalong A17</strain>
    </source>
</reference>
<dbReference type="CDD" id="cd11650">
    <property type="entry name" value="AT4G37440_like"/>
    <property type="match status" value="1"/>
</dbReference>
<dbReference type="Gramene" id="rna38158">
    <property type="protein sequence ID" value="RHN44099.1"/>
    <property type="gene ID" value="gene38158"/>
</dbReference>